<evidence type="ECO:0000313" key="3">
    <source>
        <dbReference type="EMBL" id="CAG9822505.1"/>
    </source>
</evidence>
<feature type="region of interest" description="Disordered" evidence="2">
    <location>
        <begin position="400"/>
        <end position="429"/>
    </location>
</feature>
<keyword evidence="1" id="KW-0175">Coiled coil</keyword>
<proteinExistence type="predicted"/>
<dbReference type="EMBL" id="OU896712">
    <property type="protein sequence ID" value="CAG9822505.1"/>
    <property type="molecule type" value="Genomic_DNA"/>
</dbReference>
<accession>A0A9N9SLH7</accession>
<dbReference type="Proteomes" id="UP001153737">
    <property type="component" value="Chromosome 6"/>
</dbReference>
<gene>
    <name evidence="3" type="ORF">PHAECO_LOCUS10316</name>
</gene>
<dbReference type="Pfam" id="PF24917">
    <property type="entry name" value="BLTP3A_B"/>
    <property type="match status" value="3"/>
</dbReference>
<feature type="compositionally biased region" description="Basic and acidic residues" evidence="2">
    <location>
        <begin position="417"/>
        <end position="429"/>
    </location>
</feature>
<organism evidence="3 4">
    <name type="scientific">Phaedon cochleariae</name>
    <name type="common">Mustard beetle</name>
    <dbReference type="NCBI Taxonomy" id="80249"/>
    <lineage>
        <taxon>Eukaryota</taxon>
        <taxon>Metazoa</taxon>
        <taxon>Ecdysozoa</taxon>
        <taxon>Arthropoda</taxon>
        <taxon>Hexapoda</taxon>
        <taxon>Insecta</taxon>
        <taxon>Pterygota</taxon>
        <taxon>Neoptera</taxon>
        <taxon>Endopterygota</taxon>
        <taxon>Coleoptera</taxon>
        <taxon>Polyphaga</taxon>
        <taxon>Cucujiformia</taxon>
        <taxon>Chrysomeloidea</taxon>
        <taxon>Chrysomelidae</taxon>
        <taxon>Chrysomelinae</taxon>
        <taxon>Chrysomelini</taxon>
        <taxon>Phaedon</taxon>
    </lineage>
</organism>
<sequence length="1315" mass="148234">MVSIIKNQLLKHLSRFTKNLSADKINLSTFKGEGELSNLELDENVLTELLELPTWLRLTKAWCNRVTFGIPWTKLKSVPICLNLDEIHITLETCEELRTSKAPTTGASYTPGKYSFIQKVIDGITVCVNNVYIVFNSPAFVATIQITRIRVESKSPKFTKSDLRMTRLKNQEKGQVLIFKELEWQTVRIEAKSTKDENLTPLRLLTNQARCRIVIKKRLSDCFILGSRLAIILDDLLWVLTDSQLRAVVHFLDSLSDLVEKATRLTRLVKAARKLEELPEYRAQMAQEVHEPSEKSKLFNAYDVVETSYHFVSNQIVLHLCDDPGSGRSSHPRLKDGGALQICLKKFQIDYYPYHLAKGNRKHWPRYNVSSVPHSMWQDQALSSFRAKLMDLLDYNKTQHTPLSRADKRPQSVPKSPETDPRRNSQKDYETSLKLQLSKLMTTCIILRIEDFTVYRVATSNNKGGLKEFVFGDRSSMSLPRDSNIVHAEFIYYYYPADCPFPLPPPKFYVQVNPITVLVDVYSCLWLNSFILNLFQSMENSKNDVQVSNYSYVDVKIEAILPKINFESTVDQPSQKDRPGWLSFQVTRATVTNIRSLEQSSRADLAKCVDSFHMGSLFFGSGFPSLPGDYYLLTQKFFDHISTEDNIRSKPATIDAASVENSSPKFSREMLWLEAKDVWCVSLDPVWADFGGARAPGVNKSVAFLDAVPVSVWLHTTMDPNSTLKPPDDQAGNAPNADIHAIVHVSNLVSVQMNHYQYLFLMRLADSVAMMTTYLSLDAERILKMIFAILFPTILKVPSNNSMVMGVFLPQLEVTFVMPAHCPGKESSGGDGESFLPDSSSIAGDAIIGSTQSMWHNSTLSISQLEAARKTMANGSTSQLDAMVSYPVDFEQHKIDLKYQDFPIVQQQPQQQIVNLPANFNVGLNSMRKGLTSLMSSIDSALKPNVDDMSDTVSTRSDASSDSEQFVHISMEADIPGTDLMFLVHDFCFDGDRVEEADEVVVEEEEKSPVTTASDRSASSASGRRKDLVSVSTFKLKTVEFVHQSVGYSSSLKIQIGDLACDDCSSIPWDEFQSKFNSRSRAWSSNPPNVTATSKVKLRLDHSLAVPSSKHVLGLDLTDRQQFGKAFRDVLNVHVNELNLTLNMSTVTNLMDLVEDEFMPIFFPIKVKLENVKIHLNEDRPPANISSPGPVPIDLNIPRMNISRDENGVVNILPDIKDSSPSNDIDGTNQVLSISKSQQAQENEELKRRLTAFERISEENHVLRKAKEESDVLRLCLQKSQDEIVLLLNEKEKLINEIRQLQYQVYGERNGGSKR</sequence>
<evidence type="ECO:0000256" key="1">
    <source>
        <dbReference type="SAM" id="Coils"/>
    </source>
</evidence>
<protein>
    <recommendedName>
        <fullName evidence="5">UHRF1-binding protein 1-like</fullName>
    </recommendedName>
</protein>
<feature type="compositionally biased region" description="Low complexity" evidence="2">
    <location>
        <begin position="1013"/>
        <end position="1022"/>
    </location>
</feature>
<dbReference type="PANTHER" id="PTHR22774:SF11">
    <property type="entry name" value="CHOREIN N-TERMINAL DOMAIN-CONTAINING PROTEIN"/>
    <property type="match status" value="1"/>
</dbReference>
<evidence type="ECO:0000256" key="2">
    <source>
        <dbReference type="SAM" id="MobiDB-lite"/>
    </source>
</evidence>
<dbReference type="PANTHER" id="PTHR22774">
    <property type="entry name" value="CHOREIN N-TERMINAL DOMAIN-CONTAINING PROTEIN"/>
    <property type="match status" value="1"/>
</dbReference>
<evidence type="ECO:0000313" key="4">
    <source>
        <dbReference type="Proteomes" id="UP001153737"/>
    </source>
</evidence>
<reference evidence="3" key="2">
    <citation type="submission" date="2022-10" db="EMBL/GenBank/DDBJ databases">
        <authorList>
            <consortium name="ENA_rothamsted_submissions"/>
            <consortium name="culmorum"/>
            <person name="King R."/>
        </authorList>
    </citation>
    <scope>NUCLEOTIDE SEQUENCE</scope>
</reference>
<evidence type="ECO:0008006" key="5">
    <source>
        <dbReference type="Google" id="ProtNLM"/>
    </source>
</evidence>
<feature type="region of interest" description="Disordered" evidence="2">
    <location>
        <begin position="999"/>
        <end position="1022"/>
    </location>
</feature>
<feature type="coiled-coil region" evidence="1">
    <location>
        <begin position="1236"/>
        <end position="1304"/>
    </location>
</feature>
<keyword evidence="4" id="KW-1185">Reference proteome</keyword>
<name>A0A9N9SLH7_PHACE</name>
<dbReference type="InterPro" id="IPR026728">
    <property type="entry name" value="BLTP3A/B"/>
</dbReference>
<dbReference type="OrthoDB" id="43807at2759"/>
<reference evidence="3" key="1">
    <citation type="submission" date="2022-01" db="EMBL/GenBank/DDBJ databases">
        <authorList>
            <person name="King R."/>
        </authorList>
    </citation>
    <scope>NUCLEOTIDE SEQUENCE</scope>
</reference>